<sequence>MDGILFALTLATALASIVMGGVFYGFTVLVMKGLRTVPAAHGVGVMQSVNRAAYTPAFMGVFMGAALLSLALGVWAVRDWDGTSSAYLVAGAAVYLVGSFMVTAGYHVPRNTALDQVTAGTPEADRLWERYLREWTGMNTVRGLLAILAGALMIAGVFTAS</sequence>
<keyword evidence="1" id="KW-0472">Membrane</keyword>
<evidence type="ECO:0000313" key="2">
    <source>
        <dbReference type="EMBL" id="MCF2531869.1"/>
    </source>
</evidence>
<organism evidence="2 3">
    <name type="scientific">Yinghuangia soli</name>
    <dbReference type="NCBI Taxonomy" id="2908204"/>
    <lineage>
        <taxon>Bacteria</taxon>
        <taxon>Bacillati</taxon>
        <taxon>Actinomycetota</taxon>
        <taxon>Actinomycetes</taxon>
        <taxon>Kitasatosporales</taxon>
        <taxon>Streptomycetaceae</taxon>
        <taxon>Yinghuangia</taxon>
    </lineage>
</organism>
<feature type="transmembrane region" description="Helical" evidence="1">
    <location>
        <begin position="53"/>
        <end position="75"/>
    </location>
</feature>
<dbReference type="InterPro" id="IPR013901">
    <property type="entry name" value="Anthrone_oxy"/>
</dbReference>
<evidence type="ECO:0000256" key="1">
    <source>
        <dbReference type="SAM" id="Phobius"/>
    </source>
</evidence>
<dbReference type="Pfam" id="PF08592">
    <property type="entry name" value="Anthrone_oxy"/>
    <property type="match status" value="1"/>
</dbReference>
<dbReference type="AlphaFoldDB" id="A0AA41U7D9"/>
<feature type="transmembrane region" description="Helical" evidence="1">
    <location>
        <begin position="87"/>
        <end position="108"/>
    </location>
</feature>
<protein>
    <submittedName>
        <fullName evidence="2">DUF1772 domain-containing protein</fullName>
    </submittedName>
</protein>
<gene>
    <name evidence="2" type="ORF">LZ495_32280</name>
</gene>
<name>A0AA41U7D9_9ACTN</name>
<dbReference type="RefSeq" id="WP_235056518.1">
    <property type="nucleotide sequence ID" value="NZ_JAKFHA010000027.1"/>
</dbReference>
<evidence type="ECO:0000313" key="3">
    <source>
        <dbReference type="Proteomes" id="UP001165378"/>
    </source>
</evidence>
<keyword evidence="1" id="KW-0812">Transmembrane</keyword>
<reference evidence="2" key="1">
    <citation type="submission" date="2022-01" db="EMBL/GenBank/DDBJ databases">
        <title>Genome-Based Taxonomic Classification of the Phylum Actinobacteria.</title>
        <authorList>
            <person name="Gao Y."/>
        </authorList>
    </citation>
    <scope>NUCLEOTIDE SEQUENCE</scope>
    <source>
        <strain evidence="2">KLBMP 8922</strain>
    </source>
</reference>
<proteinExistence type="predicted"/>
<keyword evidence="1" id="KW-1133">Transmembrane helix</keyword>
<accession>A0AA41U7D9</accession>
<keyword evidence="3" id="KW-1185">Reference proteome</keyword>
<dbReference type="Proteomes" id="UP001165378">
    <property type="component" value="Unassembled WGS sequence"/>
</dbReference>
<comment type="caution">
    <text evidence="2">The sequence shown here is derived from an EMBL/GenBank/DDBJ whole genome shotgun (WGS) entry which is preliminary data.</text>
</comment>
<feature type="transmembrane region" description="Helical" evidence="1">
    <location>
        <begin position="141"/>
        <end position="160"/>
    </location>
</feature>
<dbReference type="EMBL" id="JAKFHA010000027">
    <property type="protein sequence ID" value="MCF2531869.1"/>
    <property type="molecule type" value="Genomic_DNA"/>
</dbReference>